<evidence type="ECO:0000313" key="1">
    <source>
        <dbReference type="EMBL" id="SNR76233.1"/>
    </source>
</evidence>
<dbReference type="RefSeq" id="WP_089293973.1">
    <property type="nucleotide sequence ID" value="NZ_BOMU01000035.1"/>
</dbReference>
<dbReference type="AlphaFoldDB" id="A0A238YZZ7"/>
<dbReference type="Proteomes" id="UP000198415">
    <property type="component" value="Unassembled WGS sequence"/>
</dbReference>
<organism evidence="1 2">
    <name type="scientific">Actinoplanes regularis</name>
    <dbReference type="NCBI Taxonomy" id="52697"/>
    <lineage>
        <taxon>Bacteria</taxon>
        <taxon>Bacillati</taxon>
        <taxon>Actinomycetota</taxon>
        <taxon>Actinomycetes</taxon>
        <taxon>Micromonosporales</taxon>
        <taxon>Micromonosporaceae</taxon>
        <taxon>Actinoplanes</taxon>
    </lineage>
</organism>
<dbReference type="OrthoDB" id="3697982at2"/>
<accession>A0A238YZZ7</accession>
<keyword evidence="2" id="KW-1185">Reference proteome</keyword>
<proteinExistence type="predicted"/>
<sequence>MPLVGSHLIDLRPSRSTFTLRDVDADAGAGASKVIERAWKEVAAGTGYEIWVVRAQDLLLVAVEVQTWDSVPDEPPPGTEWRGPLVLPLYCATGDLILSDDVRYLDGIVAPAGPGDYTVQIFYAGREKAVAAYRSIVDVIIELPVPEAIAYLDEHVRGVERYLLRLCPGRPGQALGPSATPSQQDG</sequence>
<reference evidence="1 2" key="1">
    <citation type="submission" date="2017-06" db="EMBL/GenBank/DDBJ databases">
        <authorList>
            <person name="Kim H.J."/>
            <person name="Triplett B.A."/>
        </authorList>
    </citation>
    <scope>NUCLEOTIDE SEQUENCE [LARGE SCALE GENOMIC DNA]</scope>
    <source>
        <strain evidence="1 2">DSM 43151</strain>
    </source>
</reference>
<dbReference type="EMBL" id="FZNR01000005">
    <property type="protein sequence ID" value="SNR76233.1"/>
    <property type="molecule type" value="Genomic_DNA"/>
</dbReference>
<name>A0A238YZZ7_9ACTN</name>
<evidence type="ECO:0000313" key="2">
    <source>
        <dbReference type="Proteomes" id="UP000198415"/>
    </source>
</evidence>
<gene>
    <name evidence="1" type="ORF">SAMN06264365_105290</name>
</gene>
<protein>
    <submittedName>
        <fullName evidence="1">Uncharacterized protein</fullName>
    </submittedName>
</protein>